<keyword evidence="5" id="KW-1185">Reference proteome</keyword>
<dbReference type="OrthoDB" id="2119228at2759"/>
<feature type="region of interest" description="Disordered" evidence="1">
    <location>
        <begin position="232"/>
        <end position="253"/>
    </location>
</feature>
<evidence type="ECO:0000256" key="2">
    <source>
        <dbReference type="SAM" id="SignalP"/>
    </source>
</evidence>
<dbReference type="SUPFAM" id="SSF52266">
    <property type="entry name" value="SGNH hydrolase"/>
    <property type="match status" value="1"/>
</dbReference>
<reference evidence="4" key="1">
    <citation type="submission" date="2019-04" db="EMBL/GenBank/DDBJ databases">
        <title>Sequencing of skin fungus with MAO and IRED activity.</title>
        <authorList>
            <person name="Marsaioli A.J."/>
            <person name="Bonatto J.M.C."/>
            <person name="Reis Junior O."/>
        </authorList>
    </citation>
    <scope>NUCLEOTIDE SEQUENCE</scope>
    <source>
        <strain evidence="4">30M1</strain>
    </source>
</reference>
<dbReference type="Pfam" id="PF13472">
    <property type="entry name" value="Lipase_GDSL_2"/>
    <property type="match status" value="1"/>
</dbReference>
<name>A0A9P4TFD5_CURKU</name>
<dbReference type="Gene3D" id="3.40.50.1110">
    <property type="entry name" value="SGNH hydrolase"/>
    <property type="match status" value="1"/>
</dbReference>
<gene>
    <name evidence="4" type="ORF">E8E13_007238</name>
</gene>
<evidence type="ECO:0000259" key="3">
    <source>
        <dbReference type="Pfam" id="PF13472"/>
    </source>
</evidence>
<protein>
    <recommendedName>
        <fullName evidence="3">SGNH hydrolase-type esterase domain-containing protein</fullName>
    </recommendedName>
</protein>
<proteinExistence type="predicted"/>
<evidence type="ECO:0000313" key="4">
    <source>
        <dbReference type="EMBL" id="KAF3003607.1"/>
    </source>
</evidence>
<dbReference type="PANTHER" id="PTHR30383">
    <property type="entry name" value="THIOESTERASE 1/PROTEASE 1/LYSOPHOSPHOLIPASE L1"/>
    <property type="match status" value="1"/>
</dbReference>
<accession>A0A9P4TFD5</accession>
<evidence type="ECO:0000313" key="5">
    <source>
        <dbReference type="Proteomes" id="UP000801428"/>
    </source>
</evidence>
<sequence>MVKLGALALGLLTVVAEVSAQKSVKIMPFGASIVSRCWRANLQTKLRSDGLTNFDFVGTQKSSCSGTNIDQDHEGHPGSQAVDYAAKGNLTTWLNAVDTPDIILMLLGTNDVLLGKQPVGNVLAAYDILINQMRAKNPKVRLIFSNLLPLDPARWPKAGVEGIVTLNAAIKQYAPSKNTRDSPVTFVDNYTGFDAVADTADGEHPNDAGNEKMATKFFGPTRDAIKAVAGTADPARKGNAQADLVPASSTSAAETKSTSIAAAAAQSPSSSKLKLRNKHNPIILFSLLHRVHPRTNKPHLLRLPQRNPVDPRAVLRLAYAIQPDILREQSERRVACEVVEERAKGFGEVNVH</sequence>
<evidence type="ECO:0000256" key="1">
    <source>
        <dbReference type="SAM" id="MobiDB-lite"/>
    </source>
</evidence>
<dbReference type="GO" id="GO:0004622">
    <property type="term" value="F:phosphatidylcholine lysophospholipase activity"/>
    <property type="evidence" value="ECO:0007669"/>
    <property type="project" value="TreeGrafter"/>
</dbReference>
<feature type="signal peptide" evidence="2">
    <location>
        <begin position="1"/>
        <end position="20"/>
    </location>
</feature>
<dbReference type="Proteomes" id="UP000801428">
    <property type="component" value="Unassembled WGS sequence"/>
</dbReference>
<comment type="caution">
    <text evidence="4">The sequence shown here is derived from an EMBL/GenBank/DDBJ whole genome shotgun (WGS) entry which is preliminary data.</text>
</comment>
<dbReference type="InterPro" id="IPR013830">
    <property type="entry name" value="SGNH_hydro"/>
</dbReference>
<dbReference type="InterPro" id="IPR051532">
    <property type="entry name" value="Ester_Hydrolysis_Enzymes"/>
</dbReference>
<dbReference type="CDD" id="cd01833">
    <property type="entry name" value="XynB_like"/>
    <property type="match status" value="1"/>
</dbReference>
<feature type="chain" id="PRO_5040436460" description="SGNH hydrolase-type esterase domain-containing protein" evidence="2">
    <location>
        <begin position="21"/>
        <end position="352"/>
    </location>
</feature>
<organism evidence="4 5">
    <name type="scientific">Curvularia kusanoi</name>
    <name type="common">Cochliobolus kusanoi</name>
    <dbReference type="NCBI Taxonomy" id="90978"/>
    <lineage>
        <taxon>Eukaryota</taxon>
        <taxon>Fungi</taxon>
        <taxon>Dikarya</taxon>
        <taxon>Ascomycota</taxon>
        <taxon>Pezizomycotina</taxon>
        <taxon>Dothideomycetes</taxon>
        <taxon>Pleosporomycetidae</taxon>
        <taxon>Pleosporales</taxon>
        <taxon>Pleosporineae</taxon>
        <taxon>Pleosporaceae</taxon>
        <taxon>Curvularia</taxon>
    </lineage>
</organism>
<dbReference type="EMBL" id="SWKU01000009">
    <property type="protein sequence ID" value="KAF3003607.1"/>
    <property type="molecule type" value="Genomic_DNA"/>
</dbReference>
<keyword evidence="2" id="KW-0732">Signal</keyword>
<dbReference type="AlphaFoldDB" id="A0A9P4TFD5"/>
<dbReference type="PANTHER" id="PTHR30383:SF2">
    <property type="entry name" value="CELLULOSE-BINDING PROTEIN"/>
    <property type="match status" value="1"/>
</dbReference>
<dbReference type="InterPro" id="IPR036514">
    <property type="entry name" value="SGNH_hydro_sf"/>
</dbReference>
<feature type="domain" description="SGNH hydrolase-type esterase" evidence="3">
    <location>
        <begin position="38"/>
        <end position="211"/>
    </location>
</feature>